<feature type="compositionally biased region" description="Low complexity" evidence="1">
    <location>
        <begin position="358"/>
        <end position="367"/>
    </location>
</feature>
<accession>A0ABD0L6U5</accession>
<protein>
    <submittedName>
        <fullName evidence="2">Uncharacterized protein</fullName>
    </submittedName>
</protein>
<organism evidence="2 3">
    <name type="scientific">Batillaria attramentaria</name>
    <dbReference type="NCBI Taxonomy" id="370345"/>
    <lineage>
        <taxon>Eukaryota</taxon>
        <taxon>Metazoa</taxon>
        <taxon>Spiralia</taxon>
        <taxon>Lophotrochozoa</taxon>
        <taxon>Mollusca</taxon>
        <taxon>Gastropoda</taxon>
        <taxon>Caenogastropoda</taxon>
        <taxon>Sorbeoconcha</taxon>
        <taxon>Cerithioidea</taxon>
        <taxon>Batillariidae</taxon>
        <taxon>Batillaria</taxon>
    </lineage>
</organism>
<feature type="region of interest" description="Disordered" evidence="1">
    <location>
        <begin position="1"/>
        <end position="34"/>
    </location>
</feature>
<sequence>MASKATKDLLRRMTPKTVVPPPPKPVKPSPADREFIRREAKREYSRSRVFLGKEIVRWKRLARDLELPGGCRGDAQLATILLDTSNTSNGANFSMIETDVAEEEDLSMDRTEDQDSNSATDVDSLQDESEWDDTSTPVFFVNGGRASQNSTTVPEPDAVPIKVEPEQGRLPIKMVPEPDRVPIKMVPEPDRVPIKMVPEPDRVPISMVPNRTVTLRALLGHSSRPVNQNTTAATEANERDRAHIKVEPDEAATLGTLLGRASLDLGVKPGLDKRGVRPDRSPSPHGSSEGCGFNTGADAGKTADSCTPFQIKTEPCNAEMEIGSVNGASVFNETCSDDTAREPDNNPSVMCTDDGRSSTESQSHSSSLGRQHTRESQAVVESSQAPPKKTRTRRHKCSECGTAFMRA</sequence>
<dbReference type="Proteomes" id="UP001519460">
    <property type="component" value="Unassembled WGS sequence"/>
</dbReference>
<keyword evidence="3" id="KW-1185">Reference proteome</keyword>
<dbReference type="AlphaFoldDB" id="A0ABD0L6U5"/>
<evidence type="ECO:0000313" key="3">
    <source>
        <dbReference type="Proteomes" id="UP001519460"/>
    </source>
</evidence>
<dbReference type="EMBL" id="JACVVK020000077">
    <property type="protein sequence ID" value="KAK7495188.1"/>
    <property type="molecule type" value="Genomic_DNA"/>
</dbReference>
<reference evidence="2 3" key="1">
    <citation type="journal article" date="2023" name="Sci. Data">
        <title>Genome assembly of the Korean intertidal mud-creeper Batillaria attramentaria.</title>
        <authorList>
            <person name="Patra A.K."/>
            <person name="Ho P.T."/>
            <person name="Jun S."/>
            <person name="Lee S.J."/>
            <person name="Kim Y."/>
            <person name="Won Y.J."/>
        </authorList>
    </citation>
    <scope>NUCLEOTIDE SEQUENCE [LARGE SCALE GENOMIC DNA]</scope>
    <source>
        <strain evidence="2">Wonlab-2016</strain>
    </source>
</reference>
<name>A0ABD0L6U5_9CAEN</name>
<feature type="non-terminal residue" evidence="2">
    <location>
        <position position="407"/>
    </location>
</feature>
<evidence type="ECO:0000256" key="1">
    <source>
        <dbReference type="SAM" id="MobiDB-lite"/>
    </source>
</evidence>
<feature type="region of interest" description="Disordered" evidence="1">
    <location>
        <begin position="265"/>
        <end position="296"/>
    </location>
</feature>
<feature type="region of interest" description="Disordered" evidence="1">
    <location>
        <begin position="103"/>
        <end position="133"/>
    </location>
</feature>
<feature type="compositionally biased region" description="Acidic residues" evidence="1">
    <location>
        <begin position="124"/>
        <end position="133"/>
    </location>
</feature>
<proteinExistence type="predicted"/>
<feature type="region of interest" description="Disordered" evidence="1">
    <location>
        <begin position="334"/>
        <end position="407"/>
    </location>
</feature>
<gene>
    <name evidence="2" type="ORF">BaRGS_00013598</name>
</gene>
<feature type="compositionally biased region" description="Basic and acidic residues" evidence="1">
    <location>
        <begin position="270"/>
        <end position="282"/>
    </location>
</feature>
<evidence type="ECO:0000313" key="2">
    <source>
        <dbReference type="EMBL" id="KAK7495188.1"/>
    </source>
</evidence>
<feature type="compositionally biased region" description="Basic and acidic residues" evidence="1">
    <location>
        <begin position="1"/>
        <end position="11"/>
    </location>
</feature>
<feature type="compositionally biased region" description="Pro residues" evidence="1">
    <location>
        <begin position="18"/>
        <end position="28"/>
    </location>
</feature>
<comment type="caution">
    <text evidence="2">The sequence shown here is derived from an EMBL/GenBank/DDBJ whole genome shotgun (WGS) entry which is preliminary data.</text>
</comment>